<keyword evidence="2" id="KW-1185">Reference proteome</keyword>
<comment type="caution">
    <text evidence="1">The sequence shown here is derived from an EMBL/GenBank/DDBJ whole genome shotgun (WGS) entry which is preliminary data.</text>
</comment>
<sequence length="268" mass="31183">MDSLITKHNKKLLSILVFAIIHYSVIAQNKGYSIQGNIEKVYDNRDHLRINTDDVIIFDLPFFYLQSIKLDSSLIDTFDTGSQYIHDCFWSFHSEGKTQLFGQIETSGRYLYLSSLLKNSNSLNKLDSILANCPSTRGSYEGSNLEKLNYSLECGDNNQELKKHVISILKNIDLEVFLYQLSNKDYLPLDFWFETNLISQNRFFYLVGNDHIGKVPKIFDYTFILSDDKSTLKKQYKTIKKSFNISKRILQKNDEIKLKEGIVLRIVR</sequence>
<name>A0ABN1MP36_9FLAO</name>
<proteinExistence type="predicted"/>
<accession>A0ABN1MP36</accession>
<dbReference type="RefSeq" id="WP_343786052.1">
    <property type="nucleotide sequence ID" value="NZ_BAAAFH010000007.1"/>
</dbReference>
<evidence type="ECO:0000313" key="2">
    <source>
        <dbReference type="Proteomes" id="UP001501126"/>
    </source>
</evidence>
<gene>
    <name evidence="1" type="ORF">GCM10009118_14340</name>
</gene>
<dbReference type="Proteomes" id="UP001501126">
    <property type="component" value="Unassembled WGS sequence"/>
</dbReference>
<dbReference type="EMBL" id="BAAAFH010000007">
    <property type="protein sequence ID" value="GAA0875026.1"/>
    <property type="molecule type" value="Genomic_DNA"/>
</dbReference>
<organism evidence="1 2">
    <name type="scientific">Wandonia haliotis</name>
    <dbReference type="NCBI Taxonomy" id="574963"/>
    <lineage>
        <taxon>Bacteria</taxon>
        <taxon>Pseudomonadati</taxon>
        <taxon>Bacteroidota</taxon>
        <taxon>Flavobacteriia</taxon>
        <taxon>Flavobacteriales</taxon>
        <taxon>Crocinitomicaceae</taxon>
        <taxon>Wandonia</taxon>
    </lineage>
</organism>
<reference evidence="1 2" key="1">
    <citation type="journal article" date="2019" name="Int. J. Syst. Evol. Microbiol.">
        <title>The Global Catalogue of Microorganisms (GCM) 10K type strain sequencing project: providing services to taxonomists for standard genome sequencing and annotation.</title>
        <authorList>
            <consortium name="The Broad Institute Genomics Platform"/>
            <consortium name="The Broad Institute Genome Sequencing Center for Infectious Disease"/>
            <person name="Wu L."/>
            <person name="Ma J."/>
        </authorList>
    </citation>
    <scope>NUCLEOTIDE SEQUENCE [LARGE SCALE GENOMIC DNA]</scope>
    <source>
        <strain evidence="1 2">JCM 16083</strain>
    </source>
</reference>
<evidence type="ECO:0000313" key="1">
    <source>
        <dbReference type="EMBL" id="GAA0875026.1"/>
    </source>
</evidence>
<protein>
    <submittedName>
        <fullName evidence="1">Uncharacterized protein</fullName>
    </submittedName>
</protein>